<dbReference type="EMBL" id="CP165718">
    <property type="protein sequence ID" value="XDV09732.1"/>
    <property type="molecule type" value="Genomic_DNA"/>
</dbReference>
<protein>
    <recommendedName>
        <fullName evidence="2">NACHT domain-containing protein</fullName>
    </recommendedName>
</protein>
<dbReference type="SUPFAM" id="SSF52540">
    <property type="entry name" value="P-loop containing nucleoside triphosphate hydrolases"/>
    <property type="match status" value="1"/>
</dbReference>
<proteinExistence type="predicted"/>
<name>A0AB39X8Q3_9GAMM</name>
<sequence length="2145" mass="243456">MSQSARNVDNVRVSRAGHTFHERWTARRALQLVIPQDDLFAIVIEGLSPRERIDFGQEAADIADLTLFYGHGDTFESCRIQEIIQFKYKANREPVTSSYLKKTLKKFAATLRELRHSVSEETILKKLSFAFVTNAKFSDDLWEAIACVLSSSQPKTKSAKKQLEYLNAWCNEENIEARALFPLIEFRASTQDLPAHNRALRRLISDWSVGSSGLAAKRLHSLVELVRERAQIEGQNNNSIRREDVLDALECDEEQLFPADTRFVDVGDVIERVALNNIKNEIKINNLPIFLYADGGVGKTVFIQSLATHMLDSFEVVVFDCFGGGAYRSEAQARHLPKVGLLQIINELSTRGLCDPLLPTDSDQYGLIDAARKRLKQASETIQKQSTMQGILIVLDAADNAQLEADARGEVAFPKLLLASLSSEPIDGVRLLLTGRPEHNRMDSVIGTSKVKRIKLEPFSVEEVQRFIETRRAHITNVEFSTILSRSKGNARVLQYLVESWDTNVSGNAPQSEVSVNELIAERCQKILSDLYIAGWNESEVRIFFAALGLLPPPIPLTELARALDWSDSQVNSAASDLAPMLELVKHGVIFRDEPTETYIKEHFAYEVSAQQSIAQRLQEQQRNSIYAAEALPHFLVVIGDSDRAYKLAGSDEFPSEIPSEHERRRLHLARLYAAFLLATRSQDMDRILSLSMQLSQVSSANARGDEFIGKSPGLATILGGSDVTRRLFNDRSGWRGARDSRLIVAFCFSDELNEARIHHHRAIGWINWYLRSDNETKSIERSGPEAVDIAAVMFLNVLENDFSSFNRNIQMWHDNFALSVISELISLCAQHQAANGSEALQTLTAFSKSKKCLSLTLQLGLLSRNYGLAKSQIRDITRATCTLSQRYKKKLTEDYLDYEMRMQSTIAGAAIGSLLMHSNQSAKKLLRLYRHHRPSSYDYHDPHRMKRVWVPILTACIKAWSSGERLSFHYLIPKEVKTGRKTKLIASEADLRVFLDSLIVTRNHSPTRKGRKFKKHKQFSPYEQEDILKGTACILRLVNPIEAQLLSKTALSNDVFAAFLAVWKSELRPNVDWQSDKGLDNIVRHVGIGFAKILLHHCESIEMSEAKELINITEENKFSVGDKLALLSHIARRANLNELAGEYAAKISQYIVKDDYIEQRSDAYRELAEALIPMSIDEAQMYYSEGLAQLDQMGGSDYDLIYSVLNYAAEQPGGFVKPELSHRLMNLCQIIFQDEPSKFGWTLFARASAASIGLPALYKLIRWNDQDIVDYSYALPQLVCYLAKAGHLDPRRASVLLTICKDHGWHQWQVGDGLLDILSVADHSDKASIFSLITEKLENEHCYGGWEGLWKSLLKCLDKYENISKEGTYHRIQNHLDEAIGRRKVETAEHNIETPIIQYSTKTTNKIQDELAREKALANIVTNYSFTSTSSFDEAIQQLQHFTKPSFGNTNRLLEELIKACPYNERVKFLESICESTELELDRILDLLIECVGTWSNSSAHLSNSLTKLINKLFSFKGSQLFGLSYSSVSRQIYRLSELCGDSKFVLKTVLDTVAKERLEPSGEEWLQIASSLSCHTKPATAVKALEELLSSSAAQVGDEIGEGLYRPEFAANFNEGQVFSDIVWHLLGDSDAYIRWSVARSLKGILDVGLTEDIERLLDLFDTEENLSLASENQYFSFMNAQQWLLMGLSRAALHHGEKLRPLKDRILELAKRPEIHVLNKLHLTRCLSHIGETKSDNRELAQLWLEIDVPPHGITKNDGIPSHQDRKYDFDFDYEFTKYKISNLGSLFGTSKNVANDLVAKEILKRWPQANNMSYFPGKPRYRVDDRFETYREHIQRHARLHAATTMVKIMPVVQRSYDWEEHDPWKEFLKIEDVSFEDGSWLSDHKDRVPKEARLKLLRKSEGSQQALLDTETLFSMIGFSKITEDHFLPICGSWKSPDGVYINISAAIIKTRGAVGQCASFSKSPDHELWLPRFSSNGRSDPMSKRDSITPLIWEPEPYPVGIDENDEWATRYALARPRLGATISRLLKLTPSNDERFWYDNMGELVLKSGVWGGWRYSSSNRERRVQDDGTILWAKYDRLDQLLKSSKRSLIFTIQFTKTNSDYNYDNSSGIREIYIGLKRVGEPPRFWFAKKASKIGC</sequence>
<dbReference type="RefSeq" id="WP_369743042.1">
    <property type="nucleotide sequence ID" value="NZ_CP165718.1"/>
</dbReference>
<accession>A0AB39X8Q3</accession>
<organism evidence="1">
    <name type="scientific">Pseudidiomarina sp. PP-1MA</name>
    <dbReference type="NCBI Taxonomy" id="3237706"/>
    <lineage>
        <taxon>Bacteria</taxon>
        <taxon>Pseudomonadati</taxon>
        <taxon>Pseudomonadota</taxon>
        <taxon>Gammaproteobacteria</taxon>
        <taxon>Alteromonadales</taxon>
        <taxon>Idiomarinaceae</taxon>
        <taxon>Pseudidiomarina</taxon>
    </lineage>
</organism>
<dbReference type="InterPro" id="IPR027417">
    <property type="entry name" value="P-loop_NTPase"/>
</dbReference>
<evidence type="ECO:0008006" key="2">
    <source>
        <dbReference type="Google" id="ProtNLM"/>
    </source>
</evidence>
<reference evidence="1" key="1">
    <citation type="submission" date="2024-07" db="EMBL/GenBank/DDBJ databases">
        <title>Whole genome sequence of bacterial strains from algal surface.</title>
        <authorList>
            <person name="Kumar P."/>
        </authorList>
    </citation>
    <scope>NUCLEOTIDE SEQUENCE</scope>
    <source>
        <strain evidence="1">PP-1MA</strain>
    </source>
</reference>
<evidence type="ECO:0000313" key="1">
    <source>
        <dbReference type="EMBL" id="XDV09732.1"/>
    </source>
</evidence>
<gene>
    <name evidence="1" type="ORF">AB8S08_00565</name>
</gene>